<dbReference type="EMBL" id="WOEY01000078">
    <property type="protein sequence ID" value="NPT43484.1"/>
    <property type="molecule type" value="Genomic_DNA"/>
</dbReference>
<evidence type="ECO:0000256" key="3">
    <source>
        <dbReference type="ARBA" id="ARBA00023163"/>
    </source>
</evidence>
<evidence type="ECO:0000256" key="2">
    <source>
        <dbReference type="ARBA" id="ARBA00023125"/>
    </source>
</evidence>
<dbReference type="PANTHER" id="PTHR43537:SF24">
    <property type="entry name" value="GLUCONATE OPERON TRANSCRIPTIONAL REPRESSOR"/>
    <property type="match status" value="1"/>
</dbReference>
<dbReference type="Proteomes" id="UP000652198">
    <property type="component" value="Unassembled WGS sequence"/>
</dbReference>
<keyword evidence="2" id="KW-0238">DNA-binding</keyword>
<dbReference type="SMART" id="SM00345">
    <property type="entry name" value="HTH_GNTR"/>
    <property type="match status" value="1"/>
</dbReference>
<dbReference type="CDD" id="cd07377">
    <property type="entry name" value="WHTH_GntR"/>
    <property type="match status" value="1"/>
</dbReference>
<evidence type="ECO:0000256" key="1">
    <source>
        <dbReference type="ARBA" id="ARBA00023015"/>
    </source>
</evidence>
<reference evidence="5 6" key="1">
    <citation type="submission" date="2019-11" db="EMBL/GenBank/DDBJ databases">
        <title>Metabolism of dissolved organic matter in forest soils.</title>
        <authorList>
            <person name="Cyle K.T."/>
            <person name="Wilhelm R.C."/>
            <person name="Martinez C.E."/>
        </authorList>
    </citation>
    <scope>NUCLEOTIDE SEQUENCE [LARGE SCALE GENOMIC DNA]</scope>
    <source>
        <strain evidence="5 6">1N</strain>
    </source>
</reference>
<evidence type="ECO:0000313" key="5">
    <source>
        <dbReference type="EMBL" id="NPT43484.1"/>
    </source>
</evidence>
<keyword evidence="3" id="KW-0804">Transcription</keyword>
<dbReference type="Gene3D" id="1.10.10.10">
    <property type="entry name" value="Winged helix-like DNA-binding domain superfamily/Winged helix DNA-binding domain"/>
    <property type="match status" value="1"/>
</dbReference>
<dbReference type="PANTHER" id="PTHR43537">
    <property type="entry name" value="TRANSCRIPTIONAL REGULATOR, GNTR FAMILY"/>
    <property type="match status" value="1"/>
</dbReference>
<dbReference type="PROSITE" id="PS50949">
    <property type="entry name" value="HTH_GNTR"/>
    <property type="match status" value="1"/>
</dbReference>
<dbReference type="SUPFAM" id="SSF48008">
    <property type="entry name" value="GntR ligand-binding domain-like"/>
    <property type="match status" value="1"/>
</dbReference>
<dbReference type="InterPro" id="IPR011711">
    <property type="entry name" value="GntR_C"/>
</dbReference>
<dbReference type="PRINTS" id="PR00035">
    <property type="entry name" value="HTHGNTR"/>
</dbReference>
<evidence type="ECO:0000313" key="6">
    <source>
        <dbReference type="Proteomes" id="UP000652198"/>
    </source>
</evidence>
<dbReference type="Pfam" id="PF00392">
    <property type="entry name" value="GntR"/>
    <property type="match status" value="1"/>
</dbReference>
<dbReference type="InterPro" id="IPR036390">
    <property type="entry name" value="WH_DNA-bd_sf"/>
</dbReference>
<sequence length="246" mass="27506">MGRPSGNDRTSRHMTILDEKAATPERSATLTDQVVDALLRGAIERRIPFGARLVEAEIAKELSVSRVPVREALRLLCSQGLVENEPYKGMCLMTVDDRMLEETLTVRHHLEALAVTLAVRNLRAGRKNMLGLLDALDVMRRAHESGSASDMAASDVGFHRAILNMADSQTLLFVWETLARKFQVIVGIAWYANDQDRIYKQHVRLTELFKKKDLDAILEFLEPHIMEGVELGPTGKSKTLFEKAAG</sequence>
<dbReference type="SUPFAM" id="SSF46785">
    <property type="entry name" value="Winged helix' DNA-binding domain"/>
    <property type="match status" value="1"/>
</dbReference>
<dbReference type="InterPro" id="IPR000524">
    <property type="entry name" value="Tscrpt_reg_HTH_GntR"/>
</dbReference>
<dbReference type="SMART" id="SM00895">
    <property type="entry name" value="FCD"/>
    <property type="match status" value="1"/>
</dbReference>
<comment type="caution">
    <text evidence="5">The sequence shown here is derived from an EMBL/GenBank/DDBJ whole genome shotgun (WGS) entry which is preliminary data.</text>
</comment>
<dbReference type="Pfam" id="PF07729">
    <property type="entry name" value="FCD"/>
    <property type="match status" value="1"/>
</dbReference>
<organism evidence="5 6">
    <name type="scientific">Paraburkholderia solitsugae</name>
    <dbReference type="NCBI Taxonomy" id="2675748"/>
    <lineage>
        <taxon>Bacteria</taxon>
        <taxon>Pseudomonadati</taxon>
        <taxon>Pseudomonadota</taxon>
        <taxon>Betaproteobacteria</taxon>
        <taxon>Burkholderiales</taxon>
        <taxon>Burkholderiaceae</taxon>
        <taxon>Paraburkholderia</taxon>
    </lineage>
</organism>
<accession>A0ABX2BS28</accession>
<dbReference type="InterPro" id="IPR036388">
    <property type="entry name" value="WH-like_DNA-bd_sf"/>
</dbReference>
<dbReference type="InterPro" id="IPR008920">
    <property type="entry name" value="TF_FadR/GntR_C"/>
</dbReference>
<proteinExistence type="predicted"/>
<name>A0ABX2BS28_9BURK</name>
<gene>
    <name evidence="5" type="ORF">GNZ12_19660</name>
</gene>
<evidence type="ECO:0000259" key="4">
    <source>
        <dbReference type="PROSITE" id="PS50949"/>
    </source>
</evidence>
<feature type="domain" description="HTH gntR-type" evidence="4">
    <location>
        <begin position="28"/>
        <end position="95"/>
    </location>
</feature>
<keyword evidence="1" id="KW-0805">Transcription regulation</keyword>
<protein>
    <submittedName>
        <fullName evidence="5">FCD domain-containing protein</fullName>
    </submittedName>
</protein>
<keyword evidence="6" id="KW-1185">Reference proteome</keyword>
<dbReference type="Gene3D" id="1.20.120.530">
    <property type="entry name" value="GntR ligand-binding domain-like"/>
    <property type="match status" value="1"/>
</dbReference>